<dbReference type="HOGENOM" id="CLU_058585_0_0_4"/>
<dbReference type="InterPro" id="IPR010258">
    <property type="entry name" value="Conjugal_tfr_TrbG/VirB9/CagX"/>
</dbReference>
<keyword evidence="4" id="KW-0614">Plasmid</keyword>
<dbReference type="OrthoDB" id="9773431at2"/>
<dbReference type="Pfam" id="PF03524">
    <property type="entry name" value="CagX"/>
    <property type="match status" value="1"/>
</dbReference>
<evidence type="ECO:0000313" key="4">
    <source>
        <dbReference type="EMBL" id="ABD71940.1"/>
    </source>
</evidence>
<keyword evidence="2 3" id="KW-0732">Signal</keyword>
<comment type="similarity">
    <text evidence="1">Belongs to the TrbG/VirB9 family.</text>
</comment>
<sequence length="270" mass="30575" precursor="true">MMRFFLKAVFSVVFVLAASWAHAQVDAEPLPGDPRLVVFQYDENNSYRVFTKPLATTHIQFDNDERVKVLALGDTVGWITAQKDNNVFVKPRYPNSSTSGTLITTKRTYQFVFKSTTESGRWYQRVSFQSPTDMLIEASDADRRHLAAAVAERPSPSTVEDRSNQSVSPELLNFNYEVTGDTRIKPLNVFDDGIATYIQIRQAEDVPAVFRLVDKDVELVEYVLKGNTIVIPRVLEAGLLKLGNQEVRFYNLKRGSKRLFGGYSFEGSEK</sequence>
<dbReference type="InterPro" id="IPR038161">
    <property type="entry name" value="VirB9/CagX/TrbG_C_sf"/>
</dbReference>
<feature type="chain" id="PRO_5004199899" evidence="3">
    <location>
        <begin position="24"/>
        <end position="270"/>
    </location>
</feature>
<name>Q21QK5_ALBFT</name>
<accession>Q21QK5</accession>
<keyword evidence="5" id="KW-1185">Reference proteome</keyword>
<gene>
    <name evidence="4" type="ordered locus">Rfer_4253</name>
</gene>
<protein>
    <submittedName>
        <fullName evidence="4">Conjugal transfer protein TrbG/VirB9/CagX</fullName>
    </submittedName>
</protein>
<dbReference type="Gene3D" id="2.60.40.2500">
    <property type="match status" value="1"/>
</dbReference>
<dbReference type="CDD" id="cd06911">
    <property type="entry name" value="VirB9_CagX_TrbG"/>
    <property type="match status" value="1"/>
</dbReference>
<dbReference type="AlphaFoldDB" id="Q21QK5"/>
<evidence type="ECO:0000256" key="2">
    <source>
        <dbReference type="ARBA" id="ARBA00022729"/>
    </source>
</evidence>
<dbReference type="EMBL" id="CP000268">
    <property type="protein sequence ID" value="ABD71940.1"/>
    <property type="molecule type" value="Genomic_DNA"/>
</dbReference>
<organism evidence="4 5">
    <name type="scientific">Albidiferax ferrireducens (strain ATCC BAA-621 / DSM 15236 / T118)</name>
    <name type="common">Rhodoferax ferrireducens</name>
    <dbReference type="NCBI Taxonomy" id="338969"/>
    <lineage>
        <taxon>Bacteria</taxon>
        <taxon>Pseudomonadati</taxon>
        <taxon>Pseudomonadota</taxon>
        <taxon>Betaproteobacteria</taxon>
        <taxon>Burkholderiales</taxon>
        <taxon>Comamonadaceae</taxon>
        <taxon>Rhodoferax</taxon>
    </lineage>
</organism>
<geneLocation type="plasmid" evidence="5">
    <name>pDSM15236</name>
</geneLocation>
<dbReference type="KEGG" id="rfr:Rfer_4253"/>
<evidence type="ECO:0000313" key="5">
    <source>
        <dbReference type="Proteomes" id="UP000008332"/>
    </source>
</evidence>
<proteinExistence type="inferred from homology"/>
<dbReference type="InterPro" id="IPR033645">
    <property type="entry name" value="VirB9/CagX/TrbG_C"/>
</dbReference>
<dbReference type="Proteomes" id="UP000008332">
    <property type="component" value="Plasmid unnamed1"/>
</dbReference>
<dbReference type="eggNOG" id="COG3504">
    <property type="taxonomic scope" value="Bacteria"/>
</dbReference>
<evidence type="ECO:0000256" key="3">
    <source>
        <dbReference type="SAM" id="SignalP"/>
    </source>
</evidence>
<reference evidence="5" key="1">
    <citation type="submission" date="2006-02" db="EMBL/GenBank/DDBJ databases">
        <title>Complete sequence of plasmid 1 of Rhodoferax ferrireducens DSM 15236.</title>
        <authorList>
            <person name="Copeland A."/>
            <person name="Lucas S."/>
            <person name="Lapidus A."/>
            <person name="Barry K."/>
            <person name="Detter J.C."/>
            <person name="Glavina del Rio T."/>
            <person name="Hammon N."/>
            <person name="Israni S."/>
            <person name="Pitluck S."/>
            <person name="Brettin T."/>
            <person name="Bruce D."/>
            <person name="Han C."/>
            <person name="Tapia R."/>
            <person name="Gilna P."/>
            <person name="Kiss H."/>
            <person name="Schmutz J."/>
            <person name="Larimer F."/>
            <person name="Land M."/>
            <person name="Kyrpides N."/>
            <person name="Ivanova N."/>
            <person name="Richardson P."/>
        </authorList>
    </citation>
    <scope>NUCLEOTIDE SEQUENCE [LARGE SCALE GENOMIC DNA]</scope>
    <source>
        <strain evidence="5">ATCC BAA-621 / DSM 15236 / T118</strain>
        <plasmid evidence="5">Plasmid pDSM15236</plasmid>
    </source>
</reference>
<feature type="signal peptide" evidence="3">
    <location>
        <begin position="1"/>
        <end position="23"/>
    </location>
</feature>
<evidence type="ECO:0000256" key="1">
    <source>
        <dbReference type="ARBA" id="ARBA00006135"/>
    </source>
</evidence>